<dbReference type="PANTHER" id="PTHR42103:SF2">
    <property type="entry name" value="AB HYDROLASE-1 DOMAIN-CONTAINING PROTEIN"/>
    <property type="match status" value="1"/>
</dbReference>
<sequence length="223" mass="24899">MSDLVQLPSGHKVELVLLRSQPASSQLAILLHPWSWLGGNMNDPRGVGHSKGWPSLTGSQEAQDLREVVQWALEKVLNTQHLLLIGYSHGSLITSQHPPLSTPSEIRTSYILLSYPLGPRAWLTLFHSKSYDEALNTLVRDPKAHILVIYGDRDEFTGVEGYREWSDKLEVLGKEVLNVNTGRSASAGRVSVSCIEGGSHFWAQNPNATEEMLNIVQRWLDER</sequence>
<keyword evidence="2" id="KW-1185">Reference proteome</keyword>
<proteinExistence type="predicted"/>
<protein>
    <submittedName>
        <fullName evidence="1">Alpha/beta-hydrolase</fullName>
    </submittedName>
</protein>
<dbReference type="Gene3D" id="3.40.50.1820">
    <property type="entry name" value="alpha/beta hydrolase"/>
    <property type="match status" value="1"/>
</dbReference>
<evidence type="ECO:0000313" key="1">
    <source>
        <dbReference type="EMBL" id="OCB85292.1"/>
    </source>
</evidence>
<reference evidence="1" key="1">
    <citation type="submission" date="2016-06" db="EMBL/GenBank/DDBJ databases">
        <title>Draft Genome sequence of the fungus Inonotus baumii.</title>
        <authorList>
            <person name="Zhu H."/>
            <person name="Lin W."/>
        </authorList>
    </citation>
    <scope>NUCLEOTIDE SEQUENCE</scope>
    <source>
        <strain evidence="1">821</strain>
    </source>
</reference>
<dbReference type="PANTHER" id="PTHR42103">
    <property type="entry name" value="ALPHA/BETA-HYDROLASES SUPERFAMILY PROTEIN"/>
    <property type="match status" value="1"/>
</dbReference>
<dbReference type="InterPro" id="IPR029058">
    <property type="entry name" value="AB_hydrolase_fold"/>
</dbReference>
<gene>
    <name evidence="1" type="ORF">A7U60_g7597</name>
</gene>
<comment type="caution">
    <text evidence="1">The sequence shown here is derived from an EMBL/GenBank/DDBJ whole genome shotgun (WGS) entry which is preliminary data.</text>
</comment>
<dbReference type="SUPFAM" id="SSF53474">
    <property type="entry name" value="alpha/beta-Hydrolases"/>
    <property type="match status" value="1"/>
</dbReference>
<dbReference type="Proteomes" id="UP000757232">
    <property type="component" value="Unassembled WGS sequence"/>
</dbReference>
<dbReference type="AlphaFoldDB" id="A0A9Q5MZT8"/>
<dbReference type="OrthoDB" id="10260961at2759"/>
<dbReference type="EMBL" id="LNZH02000210">
    <property type="protein sequence ID" value="OCB85292.1"/>
    <property type="molecule type" value="Genomic_DNA"/>
</dbReference>
<name>A0A9Q5MZT8_SANBA</name>
<organism evidence="1 2">
    <name type="scientific">Sanghuangporus baumii</name>
    <name type="common">Phellinus baumii</name>
    <dbReference type="NCBI Taxonomy" id="108892"/>
    <lineage>
        <taxon>Eukaryota</taxon>
        <taxon>Fungi</taxon>
        <taxon>Dikarya</taxon>
        <taxon>Basidiomycota</taxon>
        <taxon>Agaricomycotina</taxon>
        <taxon>Agaricomycetes</taxon>
        <taxon>Hymenochaetales</taxon>
        <taxon>Hymenochaetaceae</taxon>
        <taxon>Sanghuangporus</taxon>
    </lineage>
</organism>
<accession>A0A9Q5MZT8</accession>
<evidence type="ECO:0000313" key="2">
    <source>
        <dbReference type="Proteomes" id="UP000757232"/>
    </source>
</evidence>